<feature type="compositionally biased region" description="Polar residues" evidence="1">
    <location>
        <begin position="385"/>
        <end position="398"/>
    </location>
</feature>
<dbReference type="EMBL" id="JASPKY010000199">
    <property type="protein sequence ID" value="KAK9721411.1"/>
    <property type="molecule type" value="Genomic_DNA"/>
</dbReference>
<name>A0AAW1KLM7_POPJA</name>
<feature type="compositionally biased region" description="Basic and acidic residues" evidence="1">
    <location>
        <begin position="449"/>
        <end position="465"/>
    </location>
</feature>
<feature type="compositionally biased region" description="Basic and acidic residues" evidence="1">
    <location>
        <begin position="621"/>
        <end position="633"/>
    </location>
</feature>
<dbReference type="InterPro" id="IPR003124">
    <property type="entry name" value="WH2_dom"/>
</dbReference>
<accession>A0AAW1KLM7</accession>
<feature type="compositionally biased region" description="Basic and acidic residues" evidence="1">
    <location>
        <begin position="746"/>
        <end position="756"/>
    </location>
</feature>
<dbReference type="GO" id="GO:0003779">
    <property type="term" value="F:actin binding"/>
    <property type="evidence" value="ECO:0007669"/>
    <property type="project" value="InterPro"/>
</dbReference>
<feature type="compositionally biased region" description="Pro residues" evidence="1">
    <location>
        <begin position="1230"/>
        <end position="1239"/>
    </location>
</feature>
<evidence type="ECO:0000313" key="4">
    <source>
        <dbReference type="Proteomes" id="UP001458880"/>
    </source>
</evidence>
<evidence type="ECO:0000259" key="2">
    <source>
        <dbReference type="PROSITE" id="PS51082"/>
    </source>
</evidence>
<proteinExistence type="predicted"/>
<protein>
    <recommendedName>
        <fullName evidence="2">WH2 domain-containing protein</fullName>
    </recommendedName>
</protein>
<keyword evidence="4" id="KW-1185">Reference proteome</keyword>
<feature type="compositionally biased region" description="Low complexity" evidence="1">
    <location>
        <begin position="404"/>
        <end position="427"/>
    </location>
</feature>
<dbReference type="Proteomes" id="UP001458880">
    <property type="component" value="Unassembled WGS sequence"/>
</dbReference>
<feature type="domain" description="WH2" evidence="2">
    <location>
        <begin position="1256"/>
        <end position="1276"/>
    </location>
</feature>
<organism evidence="3 4">
    <name type="scientific">Popillia japonica</name>
    <name type="common">Japanese beetle</name>
    <dbReference type="NCBI Taxonomy" id="7064"/>
    <lineage>
        <taxon>Eukaryota</taxon>
        <taxon>Metazoa</taxon>
        <taxon>Ecdysozoa</taxon>
        <taxon>Arthropoda</taxon>
        <taxon>Hexapoda</taxon>
        <taxon>Insecta</taxon>
        <taxon>Pterygota</taxon>
        <taxon>Neoptera</taxon>
        <taxon>Endopterygota</taxon>
        <taxon>Coleoptera</taxon>
        <taxon>Polyphaga</taxon>
        <taxon>Scarabaeiformia</taxon>
        <taxon>Scarabaeidae</taxon>
        <taxon>Rutelinae</taxon>
        <taxon>Popillia</taxon>
    </lineage>
</organism>
<evidence type="ECO:0000256" key="1">
    <source>
        <dbReference type="SAM" id="MobiDB-lite"/>
    </source>
</evidence>
<feature type="compositionally biased region" description="Polar residues" evidence="1">
    <location>
        <begin position="636"/>
        <end position="650"/>
    </location>
</feature>
<dbReference type="PROSITE" id="PS51082">
    <property type="entry name" value="WH2"/>
    <property type="match status" value="1"/>
</dbReference>
<feature type="region of interest" description="Disordered" evidence="1">
    <location>
        <begin position="1224"/>
        <end position="1252"/>
    </location>
</feature>
<feature type="compositionally biased region" description="Polar residues" evidence="1">
    <location>
        <begin position="733"/>
        <end position="745"/>
    </location>
</feature>
<sequence>MLATIPLERSTSTNTPLPAPRRNRVARVASMNRLNQEHSLKESFKRELSEKKQFMSREESRETTEVVPTEPKTAEEVTSNEIGKLQTTTILFDDVQSSSPKKDVLILNESSKNDVHDKIDSVITPTDDLSLIEASLIYQNDINPYLENVSILTTYNDTQSQHSSDLKSPASVKDEEYLSDSYCRRKSGGSISSFVSDFSVTSTNSKGSKPEIVGVIPKKRNQSNFDTLSRKRGFQIGSSLINMEAEDESSSITSLTSDDKLSFDHTSLSSKTSDYSTQVNDIEMNDINEDIFTKSVSRKTGKQFKEKHMNELLGMHDLDVEYKKSRIEKNQSASSLKSMDSIPGFMGGSNMKKWKNIQDLDDISMVSTSSLHDRSKWVVGDSDTESISTVPTNQTPPESISFLVVPPSTTTSTTPSTRTSVTNATTSIPDSNQTPNIVIETQVPPPPPQRREKIDSEGHTKHTETDISLSLSESKNEADSGICEKEDLELETVWQYQLPSPPKAFRDASPAVPTISQYDTETLPDSVVTRDASPAVPTISQYDTETLPDSVVTNPELFEKLQVVKDIQDAEIESDIPSVVSVEEKEICNILTLEHLEKRKSLVYNRELATSLKFAQENEPSEEKSVKTHKSDELENTSAENQSDTYSNKTNTSIVSTTKLQENFKSITTDRNLPNFQISSYDTKKEKINIFEDDTIRSNSNQIATIARLDSTPAPILDKPQNVSNHDEVDSSGAISSRQNSSSNTGEKHDQEIFKKPQEVGAYRLKNSFYEKNKNVNATNNKIVARSGSFSMNTQIWTPTIPVKRSKSQVALNKYKEDGNTKSENLSKSNSLLDVSSSLQSLEVIKKIQNKLSNSKEELDIKPSQELIVNSEPLLSAEAKPVLPPKTAPPPMQVTTSWTPPSINLGTWSQRPKTQVMVKEDTDYKFSTKVTTSTTHENDLEKVSTLNQISSLNSYQSNTININNNSHHVSNGVSIKVNGVESISSQKSGNVVIKIGGSDSKKELDGSSSRFINHFTPEGYRKPFGNVNKIERIRPHSIAFDNQFDISRVPVVRSVELKKPFKDLQNNKSVTQIYSNSIKINDNEPKSLNYSNSYNCDSNLKSENKHSNIYLSNESINKPVFRNNSFAPIVKGFRTDTNAPVNKKVWSMYGTLPTEPDNNQNELNTNRNVPFSQMNLRRTESSKVLNSNAHSASNNSNIFDNVVLRNSSNSNFKTVVKEFSGGAHGDIPALPSPVPPPQLPKENSFKWQKSTDSGDARAELLDAIRNFGGKSGLRATKG</sequence>
<gene>
    <name evidence="3" type="ORF">QE152_g21551</name>
</gene>
<feature type="region of interest" description="Disordered" evidence="1">
    <location>
        <begin position="385"/>
        <end position="477"/>
    </location>
</feature>
<dbReference type="AlphaFoldDB" id="A0AAW1KLM7"/>
<feature type="region of interest" description="Disordered" evidence="1">
    <location>
        <begin position="1"/>
        <end position="72"/>
    </location>
</feature>
<evidence type="ECO:0000313" key="3">
    <source>
        <dbReference type="EMBL" id="KAK9721411.1"/>
    </source>
</evidence>
<feature type="compositionally biased region" description="Basic and acidic residues" evidence="1">
    <location>
        <begin position="35"/>
        <end position="64"/>
    </location>
</feature>
<reference evidence="3 4" key="1">
    <citation type="journal article" date="2024" name="BMC Genomics">
        <title>De novo assembly and annotation of Popillia japonica's genome with initial clues to its potential as an invasive pest.</title>
        <authorList>
            <person name="Cucini C."/>
            <person name="Boschi S."/>
            <person name="Funari R."/>
            <person name="Cardaioli E."/>
            <person name="Iannotti N."/>
            <person name="Marturano G."/>
            <person name="Paoli F."/>
            <person name="Bruttini M."/>
            <person name="Carapelli A."/>
            <person name="Frati F."/>
            <person name="Nardi F."/>
        </authorList>
    </citation>
    <scope>NUCLEOTIDE SEQUENCE [LARGE SCALE GENOMIC DNA]</scope>
    <source>
        <strain evidence="3">DMR45628</strain>
    </source>
</reference>
<comment type="caution">
    <text evidence="3">The sequence shown here is derived from an EMBL/GenBank/DDBJ whole genome shotgun (WGS) entry which is preliminary data.</text>
</comment>
<feature type="region of interest" description="Disordered" evidence="1">
    <location>
        <begin position="615"/>
        <end position="650"/>
    </location>
</feature>
<feature type="region of interest" description="Disordered" evidence="1">
    <location>
        <begin position="711"/>
        <end position="756"/>
    </location>
</feature>